<evidence type="ECO:0000313" key="4">
    <source>
        <dbReference type="EMBL" id="EIC20452.1"/>
    </source>
</evidence>
<dbReference type="HOGENOM" id="CLU_129707_1_1_6"/>
<dbReference type="PANTHER" id="PTHR33569:SF1">
    <property type="entry name" value="UREASE"/>
    <property type="match status" value="1"/>
</dbReference>
<proteinExistence type="predicted"/>
<evidence type="ECO:0000256" key="3">
    <source>
        <dbReference type="SAM" id="MobiDB-lite"/>
    </source>
</evidence>
<name>H8Z545_9GAMM</name>
<organism evidence="4 5">
    <name type="scientific">Thiorhodovibrio frisius</name>
    <dbReference type="NCBI Taxonomy" id="631362"/>
    <lineage>
        <taxon>Bacteria</taxon>
        <taxon>Pseudomonadati</taxon>
        <taxon>Pseudomonadota</taxon>
        <taxon>Gammaproteobacteria</taxon>
        <taxon>Chromatiales</taxon>
        <taxon>Chromatiaceae</taxon>
        <taxon>Thiorhodovibrio</taxon>
    </lineage>
</organism>
<dbReference type="NCBIfam" id="TIGR00192">
    <property type="entry name" value="urease_beta"/>
    <property type="match status" value="1"/>
</dbReference>
<gene>
    <name evidence="4" type="ORF">Thi970DRAFT_04089</name>
</gene>
<dbReference type="SUPFAM" id="SSF51278">
    <property type="entry name" value="Urease, beta-subunit"/>
    <property type="match status" value="1"/>
</dbReference>
<reference evidence="4 5" key="2">
    <citation type="submission" date="2011-11" db="EMBL/GenBank/DDBJ databases">
        <authorList>
            <consortium name="US DOE Joint Genome Institute"/>
            <person name="Lucas S."/>
            <person name="Han J."/>
            <person name="Lapidus A."/>
            <person name="Cheng J.-F."/>
            <person name="Goodwin L."/>
            <person name="Pitluck S."/>
            <person name="Peters L."/>
            <person name="Ovchinnikova G."/>
            <person name="Zhang X."/>
            <person name="Detter J.C."/>
            <person name="Han C."/>
            <person name="Tapia R."/>
            <person name="Land M."/>
            <person name="Hauser L."/>
            <person name="Kyrpides N."/>
            <person name="Ivanova N."/>
            <person name="Pagani I."/>
            <person name="Vogl K."/>
            <person name="Liu Z."/>
            <person name="Overmann J."/>
            <person name="Frigaard N.-U."/>
            <person name="Bryant D."/>
            <person name="Woyke T."/>
        </authorList>
    </citation>
    <scope>NUCLEOTIDE SEQUENCE [LARGE SCALE GENOMIC DNA]</scope>
    <source>
        <strain evidence="4 5">970</strain>
    </source>
</reference>
<dbReference type="eggNOG" id="COG0832">
    <property type="taxonomic scope" value="Bacteria"/>
</dbReference>
<comment type="catalytic activity">
    <reaction evidence="2">
        <text>urea + 2 H2O + H(+) = hydrogencarbonate + 2 NH4(+)</text>
        <dbReference type="Rhea" id="RHEA:20557"/>
        <dbReference type="ChEBI" id="CHEBI:15377"/>
        <dbReference type="ChEBI" id="CHEBI:15378"/>
        <dbReference type="ChEBI" id="CHEBI:16199"/>
        <dbReference type="ChEBI" id="CHEBI:17544"/>
        <dbReference type="ChEBI" id="CHEBI:28938"/>
        <dbReference type="EC" id="3.5.1.5"/>
    </reaction>
</comment>
<dbReference type="GO" id="GO:0043419">
    <property type="term" value="P:urea catabolic process"/>
    <property type="evidence" value="ECO:0007669"/>
    <property type="project" value="InterPro"/>
</dbReference>
<dbReference type="InterPro" id="IPR050069">
    <property type="entry name" value="Urease_subunit"/>
</dbReference>
<dbReference type="Gene3D" id="2.10.150.10">
    <property type="entry name" value="Urease, beta subunit"/>
    <property type="match status" value="1"/>
</dbReference>
<dbReference type="STRING" id="631362.Thi970DRAFT_04089"/>
<keyword evidence="5" id="KW-1185">Reference proteome</keyword>
<dbReference type="Pfam" id="PF00699">
    <property type="entry name" value="Urease_beta"/>
    <property type="match status" value="1"/>
</dbReference>
<sequence length="130" mass="13975">MMSDRMISDSIVPGEILFAPDDIELNSGQSVLTIEVANNGDCAVELGSHYHIAEANPALEFNREATRGYRLAIPSGTTLRLEPGQRRMLDLLPYGGSREVLGFRGELMGPIDPPPPEPDVDPAQASAESA</sequence>
<evidence type="ECO:0000256" key="1">
    <source>
        <dbReference type="ARBA" id="ARBA00022801"/>
    </source>
</evidence>
<feature type="region of interest" description="Disordered" evidence="3">
    <location>
        <begin position="104"/>
        <end position="130"/>
    </location>
</feature>
<dbReference type="CDD" id="cd00407">
    <property type="entry name" value="Urease_beta"/>
    <property type="match status" value="1"/>
</dbReference>
<dbReference type="Proteomes" id="UP000002964">
    <property type="component" value="Unassembled WGS sequence"/>
</dbReference>
<evidence type="ECO:0000256" key="2">
    <source>
        <dbReference type="ARBA" id="ARBA00047778"/>
    </source>
</evidence>
<dbReference type="EMBL" id="JH603170">
    <property type="protein sequence ID" value="EIC20452.1"/>
    <property type="molecule type" value="Genomic_DNA"/>
</dbReference>
<dbReference type="InterPro" id="IPR002019">
    <property type="entry name" value="Urease_beta-like"/>
</dbReference>
<dbReference type="RefSeq" id="WP_009150855.1">
    <property type="nucleotide sequence ID" value="NZ_CP121471.1"/>
</dbReference>
<dbReference type="GO" id="GO:0035550">
    <property type="term" value="C:urease complex"/>
    <property type="evidence" value="ECO:0007669"/>
    <property type="project" value="InterPro"/>
</dbReference>
<dbReference type="AlphaFoldDB" id="H8Z545"/>
<dbReference type="PANTHER" id="PTHR33569">
    <property type="entry name" value="UREASE"/>
    <property type="match status" value="1"/>
</dbReference>
<protein>
    <submittedName>
        <fullName evidence="4">Urease, beta subunit</fullName>
    </submittedName>
</protein>
<accession>H8Z545</accession>
<dbReference type="GO" id="GO:0009039">
    <property type="term" value="F:urease activity"/>
    <property type="evidence" value="ECO:0007669"/>
    <property type="project" value="UniProtKB-EC"/>
</dbReference>
<reference evidence="5" key="1">
    <citation type="submission" date="2011-06" db="EMBL/GenBank/DDBJ databases">
        <authorList>
            <consortium name="US DOE Joint Genome Institute (JGI-PGF)"/>
            <person name="Lucas S."/>
            <person name="Han J."/>
            <person name="Lapidus A."/>
            <person name="Cheng J.-F."/>
            <person name="Goodwin L."/>
            <person name="Pitluck S."/>
            <person name="Peters L."/>
            <person name="Land M.L."/>
            <person name="Hauser L."/>
            <person name="Vogl K."/>
            <person name="Liu Z."/>
            <person name="Overmann J."/>
            <person name="Frigaard N.-U."/>
            <person name="Bryant D.A."/>
            <person name="Woyke T.J."/>
        </authorList>
    </citation>
    <scope>NUCLEOTIDE SEQUENCE [LARGE SCALE GENOMIC DNA]</scope>
    <source>
        <strain evidence="5">970</strain>
    </source>
</reference>
<keyword evidence="1" id="KW-0378">Hydrolase</keyword>
<evidence type="ECO:0000313" key="5">
    <source>
        <dbReference type="Proteomes" id="UP000002964"/>
    </source>
</evidence>
<dbReference type="InterPro" id="IPR036461">
    <property type="entry name" value="Urease_betasu_sf"/>
</dbReference>